<dbReference type="Pfam" id="PF10502">
    <property type="entry name" value="Peptidase_S26"/>
    <property type="match status" value="1"/>
</dbReference>
<keyword evidence="4" id="KW-1185">Reference proteome</keyword>
<sequence>MALAEGRVMTRRAWFFTTYFAALATLATTGASPSPHWVWNATASVPVGLYRVTPTPALRVGDIVALHLPERDATLLATRGYLPFGVPLLKPVAALAGQTVCRLGLHVTIDGKAAGDARAVDHRGRPLPVWRGCIRLGPGQVFVMNPAVPTSLDGRYFGVLSADTVIGRATPVYLRTGDVEPPPPRFEPLPDLTDPGRRPPTMMVRPAPVKSAEPPLE</sequence>
<evidence type="ECO:0000313" key="4">
    <source>
        <dbReference type="Proteomes" id="UP001060895"/>
    </source>
</evidence>
<dbReference type="Proteomes" id="UP001060895">
    <property type="component" value="Unassembled WGS sequence"/>
</dbReference>
<feature type="region of interest" description="Disordered" evidence="1">
    <location>
        <begin position="176"/>
        <end position="217"/>
    </location>
</feature>
<dbReference type="Gene3D" id="2.10.109.10">
    <property type="entry name" value="Umud Fragment, subunit A"/>
    <property type="match status" value="1"/>
</dbReference>
<evidence type="ECO:0000256" key="1">
    <source>
        <dbReference type="SAM" id="MobiDB-lite"/>
    </source>
</evidence>
<organism evidence="3 4">
    <name type="scientific">Gluconacetobacter sacchari DSM 12717</name>
    <dbReference type="NCBI Taxonomy" id="1307940"/>
    <lineage>
        <taxon>Bacteria</taxon>
        <taxon>Pseudomonadati</taxon>
        <taxon>Pseudomonadota</taxon>
        <taxon>Alphaproteobacteria</taxon>
        <taxon>Acetobacterales</taxon>
        <taxon>Acetobacteraceae</taxon>
        <taxon>Gluconacetobacter</taxon>
    </lineage>
</organism>
<feature type="domain" description="Peptidase S26" evidence="2">
    <location>
        <begin position="14"/>
        <end position="172"/>
    </location>
</feature>
<reference evidence="3" key="1">
    <citation type="submission" date="2013-04" db="EMBL/GenBank/DDBJ databases">
        <title>The genome sequencing project of 58 acetic acid bacteria.</title>
        <authorList>
            <person name="Okamoto-Kainuma A."/>
            <person name="Ishikawa M."/>
            <person name="Umino S."/>
            <person name="Koizumi Y."/>
            <person name="Shiwa Y."/>
            <person name="Yoshikawa H."/>
            <person name="Matsutani M."/>
            <person name="Matsushita K."/>
        </authorList>
    </citation>
    <scope>NUCLEOTIDE SEQUENCE</scope>
    <source>
        <strain evidence="3">DSM 12717</strain>
    </source>
</reference>
<dbReference type="InterPro" id="IPR036286">
    <property type="entry name" value="LexA/Signal_pep-like_sf"/>
</dbReference>
<gene>
    <name evidence="3" type="ORF">AA12717_0311</name>
</gene>
<dbReference type="EMBL" id="BAQP01000008">
    <property type="protein sequence ID" value="GBQ19631.1"/>
    <property type="molecule type" value="Genomic_DNA"/>
</dbReference>
<comment type="caution">
    <text evidence="3">The sequence shown here is derived from an EMBL/GenBank/DDBJ whole genome shotgun (WGS) entry which is preliminary data.</text>
</comment>
<accession>A0ABQ0P2U3</accession>
<dbReference type="InterPro" id="IPR019533">
    <property type="entry name" value="Peptidase_S26"/>
</dbReference>
<proteinExistence type="predicted"/>
<name>A0ABQ0P2U3_9PROT</name>
<evidence type="ECO:0000313" key="3">
    <source>
        <dbReference type="EMBL" id="GBQ19631.1"/>
    </source>
</evidence>
<dbReference type="SUPFAM" id="SSF51306">
    <property type="entry name" value="LexA/Signal peptidase"/>
    <property type="match status" value="1"/>
</dbReference>
<evidence type="ECO:0000259" key="2">
    <source>
        <dbReference type="Pfam" id="PF10502"/>
    </source>
</evidence>
<protein>
    <submittedName>
        <fullName evidence="3">Conjugal transfer protein</fullName>
    </submittedName>
</protein>